<dbReference type="OrthoDB" id="6119038at2"/>
<accession>A0A2V4E7D7</accession>
<gene>
    <name evidence="1" type="ORF">DKK70_10180</name>
</gene>
<evidence type="ECO:0000313" key="1">
    <source>
        <dbReference type="EMBL" id="PXZ06334.1"/>
    </source>
</evidence>
<dbReference type="EMBL" id="QGLR01000012">
    <property type="protein sequence ID" value="PXZ06334.1"/>
    <property type="molecule type" value="Genomic_DNA"/>
</dbReference>
<keyword evidence="2" id="KW-1185">Reference proteome</keyword>
<name>A0A2V4E7D7_9GAMM</name>
<protein>
    <submittedName>
        <fullName evidence="1">Uncharacterized protein</fullName>
    </submittedName>
</protein>
<organism evidence="1 2">
    <name type="scientific">Gilliamella apicola</name>
    <dbReference type="NCBI Taxonomy" id="1196095"/>
    <lineage>
        <taxon>Bacteria</taxon>
        <taxon>Pseudomonadati</taxon>
        <taxon>Pseudomonadota</taxon>
        <taxon>Gammaproteobacteria</taxon>
        <taxon>Orbales</taxon>
        <taxon>Orbaceae</taxon>
        <taxon>Gilliamella</taxon>
    </lineage>
</organism>
<comment type="caution">
    <text evidence="1">The sequence shown here is derived from an EMBL/GenBank/DDBJ whole genome shotgun (WGS) entry which is preliminary data.</text>
</comment>
<dbReference type="AlphaFoldDB" id="A0A2V4E7D7"/>
<dbReference type="RefSeq" id="WP_110433900.1">
    <property type="nucleotide sequence ID" value="NZ_QGLR01000012.1"/>
</dbReference>
<evidence type="ECO:0000313" key="2">
    <source>
        <dbReference type="Proteomes" id="UP000247932"/>
    </source>
</evidence>
<reference evidence="1 2" key="1">
    <citation type="submission" date="2018-05" db="EMBL/GenBank/DDBJ databases">
        <title>Reference genomes for bee gut microbiota database.</title>
        <authorList>
            <person name="Ellegaard K.M."/>
        </authorList>
    </citation>
    <scope>NUCLEOTIDE SEQUENCE [LARGE SCALE GENOMIC DNA]</scope>
    <source>
        <strain evidence="1 2">ESL0182</strain>
    </source>
</reference>
<proteinExistence type="predicted"/>
<sequence>MIDSIKLLSTLPKLPSYKAAWAPIYFEPIMGSGERLTVAVVAIAENGEFKINQSIRQDVVKAMYGSKSEQFNSLIELIISNLTLHLSKIKNLENWCPPMQGVTLGKIKQTYSTDITGVLRQAVMLSASMSSLDFYSNDEENEQYSSDNTWSKLVKDAVLVKHAHFSHYFNQQFKVTKEARAAKIFFLSDRSAINTERLRPSNISTDLDKSKARLLDLFAVKDHEDFFQRQTHELIVYRPYDDEPIYSKPQIKRMKDAFLTLEEIGDKHSIIVTSVHTVQEALKRIVGAELN</sequence>
<dbReference type="Proteomes" id="UP000247932">
    <property type="component" value="Unassembled WGS sequence"/>
</dbReference>